<evidence type="ECO:0000256" key="1">
    <source>
        <dbReference type="ARBA" id="ARBA00004141"/>
    </source>
</evidence>
<feature type="transmembrane region" description="Helical" evidence="6">
    <location>
        <begin position="56"/>
        <end position="74"/>
    </location>
</feature>
<evidence type="ECO:0000256" key="3">
    <source>
        <dbReference type="ARBA" id="ARBA00022692"/>
    </source>
</evidence>
<dbReference type="GO" id="GO:0016020">
    <property type="term" value="C:membrane"/>
    <property type="evidence" value="ECO:0007669"/>
    <property type="project" value="UniProtKB-SubCell"/>
</dbReference>
<dbReference type="InterPro" id="IPR052601">
    <property type="entry name" value="Plasmalogen_desaturase"/>
</dbReference>
<feature type="transmembrane region" description="Helical" evidence="6">
    <location>
        <begin position="169"/>
        <end position="188"/>
    </location>
</feature>
<evidence type="ECO:0000256" key="5">
    <source>
        <dbReference type="ARBA" id="ARBA00023136"/>
    </source>
</evidence>
<evidence type="ECO:0000256" key="4">
    <source>
        <dbReference type="ARBA" id="ARBA00022989"/>
    </source>
</evidence>
<protein>
    <recommendedName>
        <fullName evidence="7">Lipid desaturase domain-containing protein</fullName>
    </recommendedName>
</protein>
<dbReference type="UniPathway" id="UPA00199"/>
<dbReference type="GO" id="GO:0016491">
    <property type="term" value="F:oxidoreductase activity"/>
    <property type="evidence" value="ECO:0007669"/>
    <property type="project" value="TreeGrafter"/>
</dbReference>
<feature type="domain" description="Lipid desaturase" evidence="7">
    <location>
        <begin position="94"/>
        <end position="266"/>
    </location>
</feature>
<comment type="subcellular location">
    <subcellularLocation>
        <location evidence="1">Membrane</location>
        <topology evidence="1">Multi-pass membrane protein</topology>
    </subcellularLocation>
</comment>
<organism evidence="8">
    <name type="scientific">Arcella intermedia</name>
    <dbReference type="NCBI Taxonomy" id="1963864"/>
    <lineage>
        <taxon>Eukaryota</taxon>
        <taxon>Amoebozoa</taxon>
        <taxon>Tubulinea</taxon>
        <taxon>Elardia</taxon>
        <taxon>Arcellinida</taxon>
        <taxon>Sphaerothecina</taxon>
        <taxon>Arcellidae</taxon>
        <taxon>Arcella</taxon>
    </lineage>
</organism>
<keyword evidence="5 6" id="KW-0472">Membrane</keyword>
<keyword evidence="3 6" id="KW-0812">Transmembrane</keyword>
<name>A0A6B2LCA8_9EUKA</name>
<dbReference type="PANTHER" id="PTHR48177:SF1">
    <property type="entry name" value="PLASMANYLETHANOLAMINE DESATURASE 1"/>
    <property type="match status" value="1"/>
</dbReference>
<comment type="similarity">
    <text evidence="2">Belongs to the fatty acid desaturase CarF family.</text>
</comment>
<dbReference type="EMBL" id="GIBP01005508">
    <property type="protein sequence ID" value="NDV34477.1"/>
    <property type="molecule type" value="Transcribed_RNA"/>
</dbReference>
<proteinExistence type="inferred from homology"/>
<reference evidence="8" key="1">
    <citation type="journal article" date="2020" name="J. Eukaryot. Microbiol.">
        <title>De novo Sequencing, Assembly and Annotation of the Transcriptome for the Free-Living Testate Amoeba Arcella intermedia.</title>
        <authorList>
            <person name="Ribeiro G.M."/>
            <person name="Porfirio-Sousa A.L."/>
            <person name="Maurer-Alcala X.X."/>
            <person name="Katz L.A."/>
            <person name="Lahr D.J.G."/>
        </authorList>
    </citation>
    <scope>NUCLEOTIDE SEQUENCE</scope>
</reference>
<dbReference type="GO" id="GO:0006631">
    <property type="term" value="P:fatty acid metabolic process"/>
    <property type="evidence" value="ECO:0007669"/>
    <property type="project" value="UniProtKB-UniPathway"/>
</dbReference>
<evidence type="ECO:0000259" key="7">
    <source>
        <dbReference type="Pfam" id="PF10520"/>
    </source>
</evidence>
<sequence length="296" mass="34212">METQQTERTNPKGTGNNWLYEYNTDNYMDINNPHIRRAKLDLLKSGYTTFKRTSDITWTVLATVLFPVAFFNILSHSSLSDVPMVLSGLLLGLVFADFMSGLVHWMADTWGTLEVPFFGPTFIRSFREHHVSPTAMCEHDWFETNGDNFMLVVFPLYSIASKNFDELTYLSYFGAAFLFSTSFGVSLTNQIHKWSHTRNLSPFISFLQNNYIILPKENHTLHHRPAFDGYYCITTGWLNPLLEYISFWKKAEAVVSKLTGLKPREDDWKWTGLVNASPDVVNKYLQEKEKQNSKNQ</sequence>
<dbReference type="InterPro" id="IPR019547">
    <property type="entry name" value="Lipid_desat"/>
</dbReference>
<dbReference type="PANTHER" id="PTHR48177">
    <property type="entry name" value="TRANSMEMBRANE PROTEIN 189"/>
    <property type="match status" value="1"/>
</dbReference>
<evidence type="ECO:0000313" key="8">
    <source>
        <dbReference type="EMBL" id="NDV34477.1"/>
    </source>
</evidence>
<evidence type="ECO:0000256" key="2">
    <source>
        <dbReference type="ARBA" id="ARBA00007620"/>
    </source>
</evidence>
<dbReference type="AlphaFoldDB" id="A0A6B2LCA8"/>
<keyword evidence="4 6" id="KW-1133">Transmembrane helix</keyword>
<accession>A0A6B2LCA8</accession>
<evidence type="ECO:0000256" key="6">
    <source>
        <dbReference type="SAM" id="Phobius"/>
    </source>
</evidence>
<feature type="transmembrane region" description="Helical" evidence="6">
    <location>
        <begin position="86"/>
        <end position="107"/>
    </location>
</feature>
<dbReference type="Pfam" id="PF10520">
    <property type="entry name" value="Lipid_desat"/>
    <property type="match status" value="1"/>
</dbReference>